<keyword evidence="4" id="KW-1185">Reference proteome</keyword>
<reference evidence="3 4" key="1">
    <citation type="submission" date="2018-07" db="EMBL/GenBank/DDBJ databases">
        <title>Genome sequence of Nitratireductor thuwali#1536.</title>
        <authorList>
            <person name="Michoud G."/>
            <person name="Merlino G."/>
            <person name="Sefrji F.O."/>
            <person name="Daffonchio D."/>
        </authorList>
    </citation>
    <scope>NUCLEOTIDE SEQUENCE [LARGE SCALE GENOMIC DNA]</scope>
    <source>
        <strain evidence="4">Nit1536</strain>
    </source>
</reference>
<keyword evidence="2" id="KW-0732">Signal</keyword>
<evidence type="ECO:0000256" key="2">
    <source>
        <dbReference type="SAM" id="SignalP"/>
    </source>
</evidence>
<evidence type="ECO:0008006" key="5">
    <source>
        <dbReference type="Google" id="ProtNLM"/>
    </source>
</evidence>
<evidence type="ECO:0000313" key="4">
    <source>
        <dbReference type="Proteomes" id="UP001342418"/>
    </source>
</evidence>
<accession>A0ABY5MPN2</accession>
<evidence type="ECO:0000256" key="1">
    <source>
        <dbReference type="SAM" id="MobiDB-lite"/>
    </source>
</evidence>
<evidence type="ECO:0000313" key="3">
    <source>
        <dbReference type="EMBL" id="UUP17801.1"/>
    </source>
</evidence>
<sequence>MRKLLMATSALLLFGGSIGMAQDTVNPGTGEFEPSNQSDSPTPDFVDPNDTDTGTTGAVDITAGLDADARALIAQNDCVRVVPGVGEFEPSNQSDEPTPGFVETECPEGWMTRAAADEAGYTYDTAEGQRINPGTGQFEPADQSDEPVPDVVEPDVVD</sequence>
<feature type="region of interest" description="Disordered" evidence="1">
    <location>
        <begin position="118"/>
        <end position="158"/>
    </location>
</feature>
<dbReference type="Proteomes" id="UP001342418">
    <property type="component" value="Chromosome"/>
</dbReference>
<dbReference type="EMBL" id="CP030941">
    <property type="protein sequence ID" value="UUP17801.1"/>
    <property type="molecule type" value="Genomic_DNA"/>
</dbReference>
<feature type="region of interest" description="Disordered" evidence="1">
    <location>
        <begin position="24"/>
        <end position="58"/>
    </location>
</feature>
<feature type="chain" id="PRO_5045975460" description="Secreted protein" evidence="2">
    <location>
        <begin position="22"/>
        <end position="158"/>
    </location>
</feature>
<feature type="compositionally biased region" description="Acidic residues" evidence="1">
    <location>
        <begin position="142"/>
        <end position="158"/>
    </location>
</feature>
<name>A0ABY5MPN2_9HYPH</name>
<gene>
    <name evidence="3" type="ORF">NTH_02276</name>
</gene>
<organism evidence="3 4">
    <name type="scientific">Nitratireductor thuwali</name>
    <dbReference type="NCBI Taxonomy" id="2267699"/>
    <lineage>
        <taxon>Bacteria</taxon>
        <taxon>Pseudomonadati</taxon>
        <taxon>Pseudomonadota</taxon>
        <taxon>Alphaproteobacteria</taxon>
        <taxon>Hyphomicrobiales</taxon>
        <taxon>Phyllobacteriaceae</taxon>
        <taxon>Nitratireductor</taxon>
    </lineage>
</organism>
<protein>
    <recommendedName>
        <fullName evidence="5">Secreted protein</fullName>
    </recommendedName>
</protein>
<proteinExistence type="predicted"/>
<feature type="signal peptide" evidence="2">
    <location>
        <begin position="1"/>
        <end position="21"/>
    </location>
</feature>
<dbReference type="RefSeq" id="WP_338530093.1">
    <property type="nucleotide sequence ID" value="NZ_CP030941.1"/>
</dbReference>